<evidence type="ECO:0000313" key="5">
    <source>
        <dbReference type="EMBL" id="GAA5164070.1"/>
    </source>
</evidence>
<evidence type="ECO:0000256" key="1">
    <source>
        <dbReference type="ARBA" id="ARBA00006814"/>
    </source>
</evidence>
<keyword evidence="4" id="KW-0378">Hydrolase</keyword>
<accession>A0ABP9QLU0</accession>
<dbReference type="RefSeq" id="WP_185062308.1">
    <property type="nucleotide sequence ID" value="NZ_BAABJP010000030.1"/>
</dbReference>
<sequence>MRDRVLVAGIGNVFLSDDGFGVALANRLAGTELPPGVEVRDIGIRGMHLAYQLLDGYRVLVLLDTAQRGGGPGSLYLLEHDLDQPADPGALGFNAHGMDPASVLAMLDQLAEGNGLDRPIERALVLACEPSSLDEGLELSEPVAAAVERALPVLLDLLRELTGAPVR</sequence>
<evidence type="ECO:0000313" key="6">
    <source>
        <dbReference type="Proteomes" id="UP001428817"/>
    </source>
</evidence>
<dbReference type="PANTHER" id="PTHR30302:SF1">
    <property type="entry name" value="HYDROGENASE 2 MATURATION PROTEASE"/>
    <property type="match status" value="1"/>
</dbReference>
<dbReference type="Gene3D" id="3.40.50.1450">
    <property type="entry name" value="HybD-like"/>
    <property type="match status" value="1"/>
</dbReference>
<protein>
    <submittedName>
        <fullName evidence="5">Hydrogenase maturation protease</fullName>
    </submittedName>
</protein>
<keyword evidence="6" id="KW-1185">Reference proteome</keyword>
<name>A0ABP9QLU0_9PSEU</name>
<dbReference type="EMBL" id="BAABJP010000030">
    <property type="protein sequence ID" value="GAA5164070.1"/>
    <property type="molecule type" value="Genomic_DNA"/>
</dbReference>
<dbReference type="Pfam" id="PF01750">
    <property type="entry name" value="HycI"/>
    <property type="match status" value="1"/>
</dbReference>
<comment type="similarity">
    <text evidence="1">Belongs to the peptidase A31 family.</text>
</comment>
<dbReference type="GO" id="GO:0008233">
    <property type="term" value="F:peptidase activity"/>
    <property type="evidence" value="ECO:0007669"/>
    <property type="project" value="UniProtKB-KW"/>
</dbReference>
<evidence type="ECO:0000256" key="4">
    <source>
        <dbReference type="ARBA" id="ARBA00022801"/>
    </source>
</evidence>
<dbReference type="NCBIfam" id="TIGR00072">
    <property type="entry name" value="hydrog_prot"/>
    <property type="match status" value="1"/>
</dbReference>
<dbReference type="PRINTS" id="PR00446">
    <property type="entry name" value="HYDRGNUPTAKE"/>
</dbReference>
<gene>
    <name evidence="5" type="ORF">GCM10023321_51970</name>
</gene>
<evidence type="ECO:0000256" key="3">
    <source>
        <dbReference type="ARBA" id="ARBA00022750"/>
    </source>
</evidence>
<organism evidence="5 6">
    <name type="scientific">Pseudonocardia eucalypti</name>
    <dbReference type="NCBI Taxonomy" id="648755"/>
    <lineage>
        <taxon>Bacteria</taxon>
        <taxon>Bacillati</taxon>
        <taxon>Actinomycetota</taxon>
        <taxon>Actinomycetes</taxon>
        <taxon>Pseudonocardiales</taxon>
        <taxon>Pseudonocardiaceae</taxon>
        <taxon>Pseudonocardia</taxon>
    </lineage>
</organism>
<dbReference type="InterPro" id="IPR023430">
    <property type="entry name" value="Pept_HybD-like_dom_sf"/>
</dbReference>
<comment type="caution">
    <text evidence="5">The sequence shown here is derived from an EMBL/GenBank/DDBJ whole genome shotgun (WGS) entry which is preliminary data.</text>
</comment>
<dbReference type="InterPro" id="IPR000671">
    <property type="entry name" value="Peptidase_A31"/>
</dbReference>
<evidence type="ECO:0000256" key="2">
    <source>
        <dbReference type="ARBA" id="ARBA00022670"/>
    </source>
</evidence>
<dbReference type="SUPFAM" id="SSF53163">
    <property type="entry name" value="HybD-like"/>
    <property type="match status" value="1"/>
</dbReference>
<proteinExistence type="inferred from homology"/>
<dbReference type="Proteomes" id="UP001428817">
    <property type="component" value="Unassembled WGS sequence"/>
</dbReference>
<reference evidence="6" key="1">
    <citation type="journal article" date="2019" name="Int. J. Syst. Evol. Microbiol.">
        <title>The Global Catalogue of Microorganisms (GCM) 10K type strain sequencing project: providing services to taxonomists for standard genome sequencing and annotation.</title>
        <authorList>
            <consortium name="The Broad Institute Genomics Platform"/>
            <consortium name="The Broad Institute Genome Sequencing Center for Infectious Disease"/>
            <person name="Wu L."/>
            <person name="Ma J."/>
        </authorList>
    </citation>
    <scope>NUCLEOTIDE SEQUENCE [LARGE SCALE GENOMIC DNA]</scope>
    <source>
        <strain evidence="6">JCM 18303</strain>
    </source>
</reference>
<keyword evidence="2 5" id="KW-0645">Protease</keyword>
<dbReference type="GO" id="GO:0006508">
    <property type="term" value="P:proteolysis"/>
    <property type="evidence" value="ECO:0007669"/>
    <property type="project" value="UniProtKB-KW"/>
</dbReference>
<keyword evidence="3" id="KW-0064">Aspartyl protease</keyword>
<dbReference type="PANTHER" id="PTHR30302">
    <property type="entry name" value="HYDROGENASE 1 MATURATION PROTEASE"/>
    <property type="match status" value="1"/>
</dbReference>